<name>A0A6A6X6L3_9PLEO</name>
<gene>
    <name evidence="3" type="ORF">K505DRAFT_388652</name>
</gene>
<evidence type="ECO:0000259" key="2">
    <source>
        <dbReference type="Pfam" id="PF03959"/>
    </source>
</evidence>
<dbReference type="AlphaFoldDB" id="A0A6A6X6L3"/>
<reference evidence="3" key="1">
    <citation type="journal article" date="2020" name="Stud. Mycol.">
        <title>101 Dothideomycetes genomes: a test case for predicting lifestyles and emergence of pathogens.</title>
        <authorList>
            <person name="Haridas S."/>
            <person name="Albert R."/>
            <person name="Binder M."/>
            <person name="Bloem J."/>
            <person name="Labutti K."/>
            <person name="Salamov A."/>
            <person name="Andreopoulos B."/>
            <person name="Baker S."/>
            <person name="Barry K."/>
            <person name="Bills G."/>
            <person name="Bluhm B."/>
            <person name="Cannon C."/>
            <person name="Castanera R."/>
            <person name="Culley D."/>
            <person name="Daum C."/>
            <person name="Ezra D."/>
            <person name="Gonzalez J."/>
            <person name="Henrissat B."/>
            <person name="Kuo A."/>
            <person name="Liang C."/>
            <person name="Lipzen A."/>
            <person name="Lutzoni F."/>
            <person name="Magnuson J."/>
            <person name="Mondo S."/>
            <person name="Nolan M."/>
            <person name="Ohm R."/>
            <person name="Pangilinan J."/>
            <person name="Park H.-J."/>
            <person name="Ramirez L."/>
            <person name="Alfaro M."/>
            <person name="Sun H."/>
            <person name="Tritt A."/>
            <person name="Yoshinaga Y."/>
            <person name="Zwiers L.-H."/>
            <person name="Turgeon B."/>
            <person name="Goodwin S."/>
            <person name="Spatafora J."/>
            <person name="Crous P."/>
            <person name="Grigoriev I."/>
        </authorList>
    </citation>
    <scope>NUCLEOTIDE SEQUENCE</scope>
    <source>
        <strain evidence="3">CBS 109.77</strain>
    </source>
</reference>
<dbReference type="Gene3D" id="3.40.50.1820">
    <property type="entry name" value="alpha/beta hydrolase"/>
    <property type="match status" value="1"/>
</dbReference>
<feature type="domain" description="Serine hydrolase" evidence="2">
    <location>
        <begin position="2"/>
        <end position="202"/>
    </location>
</feature>
<dbReference type="PANTHER" id="PTHR48070:SF7">
    <property type="entry name" value="SERINE HYDROLASE FSH DOMAIN-CONTAINING PROTEIN-RELATED"/>
    <property type="match status" value="1"/>
</dbReference>
<dbReference type="InterPro" id="IPR005645">
    <property type="entry name" value="FSH-like_dom"/>
</dbReference>
<dbReference type="InterPro" id="IPR029058">
    <property type="entry name" value="AB_hydrolase_fold"/>
</dbReference>
<dbReference type="GO" id="GO:0019748">
    <property type="term" value="P:secondary metabolic process"/>
    <property type="evidence" value="ECO:0007669"/>
    <property type="project" value="TreeGrafter"/>
</dbReference>
<evidence type="ECO:0000313" key="3">
    <source>
        <dbReference type="EMBL" id="KAF2791715.1"/>
    </source>
</evidence>
<keyword evidence="4" id="KW-1185">Reference proteome</keyword>
<dbReference type="Pfam" id="PF03959">
    <property type="entry name" value="FSH1"/>
    <property type="match status" value="1"/>
</dbReference>
<proteinExistence type="predicted"/>
<dbReference type="Proteomes" id="UP000799757">
    <property type="component" value="Unassembled WGS sequence"/>
</dbReference>
<dbReference type="InterPro" id="IPR050593">
    <property type="entry name" value="LovG"/>
</dbReference>
<protein>
    <submittedName>
        <fullName evidence="3">DUF341 domain protein</fullName>
    </submittedName>
</protein>
<dbReference type="GO" id="GO:0005737">
    <property type="term" value="C:cytoplasm"/>
    <property type="evidence" value="ECO:0007669"/>
    <property type="project" value="TreeGrafter"/>
</dbReference>
<accession>A0A6A6X6L3</accession>
<evidence type="ECO:0000313" key="4">
    <source>
        <dbReference type="Proteomes" id="UP000799757"/>
    </source>
</evidence>
<organism evidence="3 4">
    <name type="scientific">Melanomma pulvis-pyrius CBS 109.77</name>
    <dbReference type="NCBI Taxonomy" id="1314802"/>
    <lineage>
        <taxon>Eukaryota</taxon>
        <taxon>Fungi</taxon>
        <taxon>Dikarya</taxon>
        <taxon>Ascomycota</taxon>
        <taxon>Pezizomycotina</taxon>
        <taxon>Dothideomycetes</taxon>
        <taxon>Pleosporomycetidae</taxon>
        <taxon>Pleosporales</taxon>
        <taxon>Melanommataceae</taxon>
        <taxon>Melanomma</taxon>
    </lineage>
</organism>
<sequence length="225" mass="24347">MRFLCLHGRGTNGQILEAQTAAIRIELGDSHTYEFVDGVVPAKLAPEIEGLFPANDDYFDYYGESIESKAQALKDLDDLIEQDGPFDGVISFSHAGVLATAFLIREAKLYPTKHLLDPTFKVAIFFSSVQAVDPVLLMESGTQKFLNASNGTLIHIPTAHIWGKDDATWGAESKSVAGICDPEKRMIFIHSGGHEIPGAKAKSDLYGAVHSIRRTVDAAGVAQCA</sequence>
<dbReference type="EMBL" id="MU002005">
    <property type="protein sequence ID" value="KAF2791715.1"/>
    <property type="molecule type" value="Genomic_DNA"/>
</dbReference>
<keyword evidence="1" id="KW-0378">Hydrolase</keyword>
<dbReference type="OrthoDB" id="2094269at2759"/>
<dbReference type="GO" id="GO:0016787">
    <property type="term" value="F:hydrolase activity"/>
    <property type="evidence" value="ECO:0007669"/>
    <property type="project" value="UniProtKB-KW"/>
</dbReference>
<evidence type="ECO:0000256" key="1">
    <source>
        <dbReference type="ARBA" id="ARBA00022801"/>
    </source>
</evidence>
<dbReference type="PANTHER" id="PTHR48070">
    <property type="entry name" value="ESTERASE OVCA2"/>
    <property type="match status" value="1"/>
</dbReference>
<dbReference type="GO" id="GO:0005634">
    <property type="term" value="C:nucleus"/>
    <property type="evidence" value="ECO:0007669"/>
    <property type="project" value="TreeGrafter"/>
</dbReference>